<reference evidence="3 4" key="1">
    <citation type="submission" date="2022-03" db="EMBL/GenBank/DDBJ databases">
        <title>Novel taxa within the pig intestine.</title>
        <authorList>
            <person name="Wylensek D."/>
            <person name="Bishof K."/>
            <person name="Afrizal A."/>
            <person name="Clavel T."/>
        </authorList>
    </citation>
    <scope>NUCLEOTIDE SEQUENCE [LARGE SCALE GENOMIC DNA]</scope>
    <source>
        <strain evidence="3 4">CLA-KB-P133</strain>
    </source>
</reference>
<comment type="caution">
    <text evidence="3">The sequence shown here is derived from an EMBL/GenBank/DDBJ whole genome shotgun (WGS) entry which is preliminary data.</text>
</comment>
<evidence type="ECO:0000313" key="4">
    <source>
        <dbReference type="Proteomes" id="UP001286174"/>
    </source>
</evidence>
<evidence type="ECO:0000313" key="3">
    <source>
        <dbReference type="EMBL" id="MDX8420567.1"/>
    </source>
</evidence>
<dbReference type="AlphaFoldDB" id="A0AB35U3Z1"/>
<accession>A0AB35U3Z1</accession>
<name>A0AB35U3Z1_9FIRM</name>
<dbReference type="InterPro" id="IPR049492">
    <property type="entry name" value="BD-FAE-like_dom"/>
</dbReference>
<dbReference type="Pfam" id="PF20434">
    <property type="entry name" value="BD-FAE"/>
    <property type="match status" value="1"/>
</dbReference>
<dbReference type="PANTHER" id="PTHR48081">
    <property type="entry name" value="AB HYDROLASE SUPERFAMILY PROTEIN C4A8.06C"/>
    <property type="match status" value="1"/>
</dbReference>
<evidence type="ECO:0000259" key="2">
    <source>
        <dbReference type="Pfam" id="PF20434"/>
    </source>
</evidence>
<keyword evidence="4" id="KW-1185">Reference proteome</keyword>
<dbReference type="PANTHER" id="PTHR48081:SF6">
    <property type="entry name" value="PEPTIDASE S9 PROLYL OLIGOPEPTIDASE CATALYTIC DOMAIN-CONTAINING PROTEIN"/>
    <property type="match status" value="1"/>
</dbReference>
<gene>
    <name evidence="3" type="ORF">MOZ60_10770</name>
</gene>
<keyword evidence="1 3" id="KW-0378">Hydrolase</keyword>
<dbReference type="InterPro" id="IPR029058">
    <property type="entry name" value="AB_hydrolase_fold"/>
</dbReference>
<protein>
    <submittedName>
        <fullName evidence="3">Alpha/beta hydrolase</fullName>
    </submittedName>
</protein>
<dbReference type="EMBL" id="JALBUR010000048">
    <property type="protein sequence ID" value="MDX8420567.1"/>
    <property type="molecule type" value="Genomic_DNA"/>
</dbReference>
<organism evidence="3 4">
    <name type="scientific">Grylomicrobium aquisgranensis</name>
    <dbReference type="NCBI Taxonomy" id="2926318"/>
    <lineage>
        <taxon>Bacteria</taxon>
        <taxon>Bacillati</taxon>
        <taxon>Bacillota</taxon>
        <taxon>Erysipelotrichia</taxon>
        <taxon>Erysipelotrichales</taxon>
        <taxon>Erysipelotrichaceae</taxon>
        <taxon>Grylomicrobium</taxon>
    </lineage>
</organism>
<dbReference type="RefSeq" id="WP_370596688.1">
    <property type="nucleotide sequence ID" value="NZ_JALBUR010000048.1"/>
</dbReference>
<dbReference type="SUPFAM" id="SSF53474">
    <property type="entry name" value="alpha/beta-Hydrolases"/>
    <property type="match status" value="1"/>
</dbReference>
<sequence>MWKRTSEQKTGKKKHTILIALAVLLAIPAIAALILMTHTQIIVGAIQKLSASTVNTINSYDPLGEPMEGLKDNGQYIITEVKYSEDYPNSFLDITYPDENRETSRPTLIYFHGGGFFGGSKSVGDPLAESDATALLDDICAEGFNLVNIDYVLVPEYHFPAPLVQANEAFQFLTDHADEYHLDMDRVVIMGSSAGAIMTSQLGSIITNQDYAETLGISSVLKPEQIKAVVIDDAPLAYDKFSLGTKVLVGNYVKGSIFLNREEVKKYNNIAWIDSNYPAAFLLGSEYYMDMRAMNSALAEMNVAHKLVDPLAERGLEMQHCFVAAERTDEVSRDAFERMIDFVNKQVQ</sequence>
<evidence type="ECO:0000256" key="1">
    <source>
        <dbReference type="ARBA" id="ARBA00022801"/>
    </source>
</evidence>
<dbReference type="GO" id="GO:0016787">
    <property type="term" value="F:hydrolase activity"/>
    <property type="evidence" value="ECO:0007669"/>
    <property type="project" value="UniProtKB-KW"/>
</dbReference>
<dbReference type="Proteomes" id="UP001286174">
    <property type="component" value="Unassembled WGS sequence"/>
</dbReference>
<dbReference type="InterPro" id="IPR050300">
    <property type="entry name" value="GDXG_lipolytic_enzyme"/>
</dbReference>
<feature type="domain" description="BD-FAE-like" evidence="2">
    <location>
        <begin position="92"/>
        <end position="283"/>
    </location>
</feature>
<dbReference type="Gene3D" id="3.40.50.1820">
    <property type="entry name" value="alpha/beta hydrolase"/>
    <property type="match status" value="1"/>
</dbReference>
<proteinExistence type="predicted"/>